<evidence type="ECO:0000259" key="4">
    <source>
        <dbReference type="Pfam" id="PF13458"/>
    </source>
</evidence>
<protein>
    <submittedName>
        <fullName evidence="5">Branched-chain amino acid ABC transporter substrate-binding protein</fullName>
    </submittedName>
</protein>
<dbReference type="InterPro" id="IPR028082">
    <property type="entry name" value="Peripla_BP_I"/>
</dbReference>
<feature type="domain" description="Leucine-binding protein" evidence="4">
    <location>
        <begin position="27"/>
        <end position="366"/>
    </location>
</feature>
<evidence type="ECO:0000256" key="1">
    <source>
        <dbReference type="ARBA" id="ARBA00010062"/>
    </source>
</evidence>
<dbReference type="RefSeq" id="WP_189383711.1">
    <property type="nucleotide sequence ID" value="NZ_BAABFY010000002.1"/>
</dbReference>
<dbReference type="Proteomes" id="UP000608345">
    <property type="component" value="Unassembled WGS sequence"/>
</dbReference>
<organism evidence="5 6">
    <name type="scientific">Advenella faeciporci</name>
    <dbReference type="NCBI Taxonomy" id="797535"/>
    <lineage>
        <taxon>Bacteria</taxon>
        <taxon>Pseudomonadati</taxon>
        <taxon>Pseudomonadota</taxon>
        <taxon>Betaproteobacteria</taxon>
        <taxon>Burkholderiales</taxon>
        <taxon>Alcaligenaceae</taxon>
    </lineage>
</organism>
<proteinExistence type="inferred from homology"/>
<name>A0A918JEV9_9BURK</name>
<dbReference type="InterPro" id="IPR028081">
    <property type="entry name" value="Leu-bd"/>
</dbReference>
<dbReference type="CDD" id="cd06333">
    <property type="entry name" value="PBP1_ABC_RPA1789-like"/>
    <property type="match status" value="1"/>
</dbReference>
<keyword evidence="6" id="KW-1185">Reference proteome</keyword>
<accession>A0A918JEV9</accession>
<reference evidence="5" key="1">
    <citation type="journal article" date="2014" name="Int. J. Syst. Evol. Microbiol.">
        <title>Complete genome sequence of Corynebacterium casei LMG S-19264T (=DSM 44701T), isolated from a smear-ripened cheese.</title>
        <authorList>
            <consortium name="US DOE Joint Genome Institute (JGI-PGF)"/>
            <person name="Walter F."/>
            <person name="Albersmeier A."/>
            <person name="Kalinowski J."/>
            <person name="Ruckert C."/>
        </authorList>
    </citation>
    <scope>NUCLEOTIDE SEQUENCE</scope>
    <source>
        <strain evidence="5">KCTC 23732</strain>
    </source>
</reference>
<dbReference type="EMBL" id="BMYS01000001">
    <property type="protein sequence ID" value="GGW76891.1"/>
    <property type="molecule type" value="Genomic_DNA"/>
</dbReference>
<comment type="caution">
    <text evidence="5">The sequence shown here is derived from an EMBL/GenBank/DDBJ whole genome shotgun (WGS) entry which is preliminary data.</text>
</comment>
<comment type="similarity">
    <text evidence="1">Belongs to the leucine-binding protein family.</text>
</comment>
<dbReference type="InterPro" id="IPR051010">
    <property type="entry name" value="BCAA_transport"/>
</dbReference>
<sequence>MKLAKLTSLSMMLATAFVGTAMAQNVVNVGVSISATGPAASLGIPEKNTVDVVPADVNGVKVNYVVYDDATDTTQAVKNMRKLISENKIDVMIGSTVTPGSLAMVDVAAENKVPVISLAGNAVVVEPQEGAKKWAFKTPQNDFLMAQALADAMKKANVKTLGVIGFADAYGQSWLNEVKSVLKDTDIRIVAEESYNRPDTSVTGQVLKLLATKPDAVLVATAGTPGALPQRELKQRGYKGQIYHTHGSANSDFLRVCAKACEGLVLPVGPLLVADQLADDNPVKAEGLSYIESYENKFGKGSVSVFGGHMWDAAALINAAIPKAIASGAQPGTEAFRVAMRDALENTSDVKGVHGIFNMSPNNHTGLDERSRVLVKVVDGKWVYAPELGTE</sequence>
<dbReference type="PANTHER" id="PTHR30483:SF38">
    <property type="entry name" value="BLR7848 PROTEIN"/>
    <property type="match status" value="1"/>
</dbReference>
<dbReference type="Pfam" id="PF13458">
    <property type="entry name" value="Peripla_BP_6"/>
    <property type="match status" value="1"/>
</dbReference>
<feature type="signal peptide" evidence="3">
    <location>
        <begin position="1"/>
        <end position="23"/>
    </location>
</feature>
<evidence type="ECO:0000313" key="6">
    <source>
        <dbReference type="Proteomes" id="UP000608345"/>
    </source>
</evidence>
<feature type="chain" id="PRO_5037778090" evidence="3">
    <location>
        <begin position="24"/>
        <end position="391"/>
    </location>
</feature>
<gene>
    <name evidence="5" type="ORF">GCM10011450_03520</name>
</gene>
<dbReference type="AlphaFoldDB" id="A0A918JEV9"/>
<evidence type="ECO:0000256" key="3">
    <source>
        <dbReference type="SAM" id="SignalP"/>
    </source>
</evidence>
<evidence type="ECO:0000256" key="2">
    <source>
        <dbReference type="ARBA" id="ARBA00022729"/>
    </source>
</evidence>
<keyword evidence="2 3" id="KW-0732">Signal</keyword>
<dbReference type="Gene3D" id="3.40.50.2300">
    <property type="match status" value="2"/>
</dbReference>
<dbReference type="SUPFAM" id="SSF53822">
    <property type="entry name" value="Periplasmic binding protein-like I"/>
    <property type="match status" value="1"/>
</dbReference>
<dbReference type="PANTHER" id="PTHR30483">
    <property type="entry name" value="LEUCINE-SPECIFIC-BINDING PROTEIN"/>
    <property type="match status" value="1"/>
</dbReference>
<evidence type="ECO:0000313" key="5">
    <source>
        <dbReference type="EMBL" id="GGW76891.1"/>
    </source>
</evidence>
<reference evidence="5" key="2">
    <citation type="submission" date="2020-09" db="EMBL/GenBank/DDBJ databases">
        <authorList>
            <person name="Sun Q."/>
            <person name="Kim S."/>
        </authorList>
    </citation>
    <scope>NUCLEOTIDE SEQUENCE</scope>
    <source>
        <strain evidence="5">KCTC 23732</strain>
    </source>
</reference>